<sequence length="241" mass="26021">MYIKKSLGFSLVELMISLALGTLVIAMISGLYVSGVVNNIHGLKYSRLKSDLQTLMYIMETDIRRAGFRGDTDSYALGTLSGPNNFMWEESISHTIGSGAAATTVTLDAGIAAKILTFNTVANSCILFKYDIDKSGGTPDTNEHFGYRLNGSVIEMSTNSSSSPASCDDGDWVSITDSNSMTISKLKFYDAPPEGIAPITSDYSRMRFITIELEGAVSIGDGTATESIKSAVQIRNLELFR</sequence>
<dbReference type="AlphaFoldDB" id="A0A418YF11"/>
<dbReference type="Pfam" id="PF07963">
    <property type="entry name" value="N_methyl"/>
    <property type="match status" value="1"/>
</dbReference>
<comment type="caution">
    <text evidence="2">The sequence shown here is derived from an EMBL/GenBank/DDBJ whole genome shotgun (WGS) entry which is preliminary data.</text>
</comment>
<dbReference type="InterPro" id="IPR012902">
    <property type="entry name" value="N_methyl_site"/>
</dbReference>
<dbReference type="EMBL" id="QZCH01000010">
    <property type="protein sequence ID" value="RJG47862.1"/>
    <property type="molecule type" value="Genomic_DNA"/>
</dbReference>
<gene>
    <name evidence="2" type="ORF">D1Z90_09110</name>
</gene>
<keyword evidence="1" id="KW-1133">Transmembrane helix</keyword>
<organism evidence="2 3">
    <name type="scientific">Motilimonas pumila</name>
    <dbReference type="NCBI Taxonomy" id="2303987"/>
    <lineage>
        <taxon>Bacteria</taxon>
        <taxon>Pseudomonadati</taxon>
        <taxon>Pseudomonadota</taxon>
        <taxon>Gammaproteobacteria</taxon>
        <taxon>Alteromonadales</taxon>
        <taxon>Alteromonadales genera incertae sedis</taxon>
        <taxon>Motilimonas</taxon>
    </lineage>
</organism>
<reference evidence="2 3" key="1">
    <citation type="submission" date="2018-09" db="EMBL/GenBank/DDBJ databases">
        <authorList>
            <person name="Wang F."/>
        </authorList>
    </citation>
    <scope>NUCLEOTIDE SEQUENCE [LARGE SCALE GENOMIC DNA]</scope>
    <source>
        <strain evidence="2 3">PLHSC7-2</strain>
    </source>
</reference>
<keyword evidence="1" id="KW-0472">Membrane</keyword>
<proteinExistence type="predicted"/>
<reference evidence="2 3" key="2">
    <citation type="submission" date="2019-01" db="EMBL/GenBank/DDBJ databases">
        <title>Motilimonas pumilus sp. nov., isolated from the gut of sea cucumber (Apostichopus japonicus).</title>
        <authorList>
            <person name="Wang F.-Q."/>
            <person name="Ren L.-H."/>
            <person name="Lin Y.-W."/>
            <person name="Sun G.-H."/>
            <person name="Du Z.-J."/>
            <person name="Zhao J.-X."/>
            <person name="Liu X.-J."/>
            <person name="Liu L.-J."/>
        </authorList>
    </citation>
    <scope>NUCLEOTIDE SEQUENCE [LARGE SCALE GENOMIC DNA]</scope>
    <source>
        <strain evidence="2 3">PLHSC7-2</strain>
    </source>
</reference>
<name>A0A418YF11_9GAMM</name>
<evidence type="ECO:0008006" key="4">
    <source>
        <dbReference type="Google" id="ProtNLM"/>
    </source>
</evidence>
<keyword evidence="1" id="KW-0812">Transmembrane</keyword>
<evidence type="ECO:0000313" key="3">
    <source>
        <dbReference type="Proteomes" id="UP000283255"/>
    </source>
</evidence>
<dbReference type="RefSeq" id="WP_119910445.1">
    <property type="nucleotide sequence ID" value="NZ_QZCH01000010.1"/>
</dbReference>
<accession>A0A418YF11</accession>
<keyword evidence="3" id="KW-1185">Reference proteome</keyword>
<feature type="transmembrane region" description="Helical" evidence="1">
    <location>
        <begin position="12"/>
        <end position="33"/>
    </location>
</feature>
<evidence type="ECO:0000313" key="2">
    <source>
        <dbReference type="EMBL" id="RJG47862.1"/>
    </source>
</evidence>
<evidence type="ECO:0000256" key="1">
    <source>
        <dbReference type="SAM" id="Phobius"/>
    </source>
</evidence>
<dbReference type="OrthoDB" id="5296662at2"/>
<protein>
    <recommendedName>
        <fullName evidence="4">Prepilin-type N-terminal cleavage/methylation domain-containing protein</fullName>
    </recommendedName>
</protein>
<dbReference type="Proteomes" id="UP000283255">
    <property type="component" value="Unassembled WGS sequence"/>
</dbReference>